<evidence type="ECO:0000313" key="4">
    <source>
        <dbReference type="Proteomes" id="UP000612585"/>
    </source>
</evidence>
<feature type="domain" description="YCII-related" evidence="2">
    <location>
        <begin position="1"/>
        <end position="106"/>
    </location>
</feature>
<dbReference type="Proteomes" id="UP000612585">
    <property type="component" value="Unassembled WGS sequence"/>
</dbReference>
<reference evidence="3" key="1">
    <citation type="submission" date="2021-01" db="EMBL/GenBank/DDBJ databases">
        <title>Whole genome shotgun sequence of Virgisporangium aurantiacum NBRC 16421.</title>
        <authorList>
            <person name="Komaki H."/>
            <person name="Tamura T."/>
        </authorList>
    </citation>
    <scope>NUCLEOTIDE SEQUENCE</scope>
    <source>
        <strain evidence="3">NBRC 16421</strain>
    </source>
</reference>
<dbReference type="InterPro" id="IPR011008">
    <property type="entry name" value="Dimeric_a/b-barrel"/>
</dbReference>
<proteinExistence type="inferred from homology"/>
<dbReference type="PANTHER" id="PTHR35174:SF3">
    <property type="entry name" value="BLL7171 PROTEIN"/>
    <property type="match status" value="1"/>
</dbReference>
<dbReference type="RefSeq" id="WP_204008499.1">
    <property type="nucleotide sequence ID" value="NZ_BOPG01000082.1"/>
</dbReference>
<evidence type="ECO:0000256" key="1">
    <source>
        <dbReference type="ARBA" id="ARBA00007689"/>
    </source>
</evidence>
<dbReference type="InterPro" id="IPR005545">
    <property type="entry name" value="YCII"/>
</dbReference>
<dbReference type="EMBL" id="BOPG01000082">
    <property type="protein sequence ID" value="GIJ62687.1"/>
    <property type="molecule type" value="Genomic_DNA"/>
</dbReference>
<comment type="similarity">
    <text evidence="1">Belongs to the YciI family.</text>
</comment>
<evidence type="ECO:0000313" key="3">
    <source>
        <dbReference type="EMBL" id="GIJ62687.1"/>
    </source>
</evidence>
<name>A0A8J3ZEP2_9ACTN</name>
<evidence type="ECO:0000259" key="2">
    <source>
        <dbReference type="Pfam" id="PF03795"/>
    </source>
</evidence>
<accession>A0A8J3ZEP2</accession>
<protein>
    <submittedName>
        <fullName evidence="3">Transcription initiation protein</fullName>
    </submittedName>
</protein>
<dbReference type="SUPFAM" id="SSF54909">
    <property type="entry name" value="Dimeric alpha+beta barrel"/>
    <property type="match status" value="1"/>
</dbReference>
<organism evidence="3 4">
    <name type="scientific">Virgisporangium aurantiacum</name>
    <dbReference type="NCBI Taxonomy" id="175570"/>
    <lineage>
        <taxon>Bacteria</taxon>
        <taxon>Bacillati</taxon>
        <taxon>Actinomycetota</taxon>
        <taxon>Actinomycetes</taxon>
        <taxon>Micromonosporales</taxon>
        <taxon>Micromonosporaceae</taxon>
        <taxon>Virgisporangium</taxon>
    </lineage>
</organism>
<sequence length="114" mass="12747">MRYMLWMIGDGRDEPAPEEIVVMPEFVAWTKAVEERGFPHHGARLRPPNTAVTVRVRNGEVLITDGPFADTKEHIGGFEVIEVDDLDVAIEVASMHPAAHQTVEIRPFHVHAEG</sequence>
<dbReference type="AlphaFoldDB" id="A0A8J3ZEP2"/>
<keyword evidence="4" id="KW-1185">Reference proteome</keyword>
<comment type="caution">
    <text evidence="3">The sequence shown here is derived from an EMBL/GenBank/DDBJ whole genome shotgun (WGS) entry which is preliminary data.</text>
</comment>
<gene>
    <name evidence="3" type="ORF">Vau01_102030</name>
</gene>
<dbReference type="Gene3D" id="3.30.70.1060">
    <property type="entry name" value="Dimeric alpha+beta barrel"/>
    <property type="match status" value="1"/>
</dbReference>
<dbReference type="PANTHER" id="PTHR35174">
    <property type="entry name" value="BLL7171 PROTEIN-RELATED"/>
    <property type="match status" value="1"/>
</dbReference>
<dbReference type="Pfam" id="PF03795">
    <property type="entry name" value="YCII"/>
    <property type="match status" value="1"/>
</dbReference>